<dbReference type="EMBL" id="JAEFCI010013396">
    <property type="protein sequence ID" value="KAG5455430.1"/>
    <property type="molecule type" value="Genomic_DNA"/>
</dbReference>
<organism evidence="2 3">
    <name type="scientific">Olpidium bornovanus</name>
    <dbReference type="NCBI Taxonomy" id="278681"/>
    <lineage>
        <taxon>Eukaryota</taxon>
        <taxon>Fungi</taxon>
        <taxon>Fungi incertae sedis</taxon>
        <taxon>Olpidiomycota</taxon>
        <taxon>Olpidiomycotina</taxon>
        <taxon>Olpidiomycetes</taxon>
        <taxon>Olpidiales</taxon>
        <taxon>Olpidiaceae</taxon>
        <taxon>Olpidium</taxon>
    </lineage>
</organism>
<name>A0A8H7ZLE4_9FUNG</name>
<reference evidence="2 3" key="1">
    <citation type="journal article" name="Sci. Rep.">
        <title>Genome-scale phylogenetic analyses confirm Olpidium as the closest living zoosporic fungus to the non-flagellated, terrestrial fungi.</title>
        <authorList>
            <person name="Chang Y."/>
            <person name="Rochon D."/>
            <person name="Sekimoto S."/>
            <person name="Wang Y."/>
            <person name="Chovatia M."/>
            <person name="Sandor L."/>
            <person name="Salamov A."/>
            <person name="Grigoriev I.V."/>
            <person name="Stajich J.E."/>
            <person name="Spatafora J.W."/>
        </authorList>
    </citation>
    <scope>NUCLEOTIDE SEQUENCE [LARGE SCALE GENOMIC DNA]</scope>
    <source>
        <strain evidence="2">S191</strain>
    </source>
</reference>
<accession>A0A8H7ZLE4</accession>
<proteinExistence type="predicted"/>
<comment type="caution">
    <text evidence="2">The sequence shown here is derived from an EMBL/GenBank/DDBJ whole genome shotgun (WGS) entry which is preliminary data.</text>
</comment>
<protein>
    <submittedName>
        <fullName evidence="2">Uncharacterized protein</fullName>
    </submittedName>
</protein>
<feature type="region of interest" description="Disordered" evidence="1">
    <location>
        <begin position="1"/>
        <end position="66"/>
    </location>
</feature>
<keyword evidence="3" id="KW-1185">Reference proteome</keyword>
<dbReference type="AlphaFoldDB" id="A0A8H7ZLE4"/>
<gene>
    <name evidence="2" type="ORF">BJ554DRAFT_5160</name>
</gene>
<evidence type="ECO:0000313" key="3">
    <source>
        <dbReference type="Proteomes" id="UP000673691"/>
    </source>
</evidence>
<dbReference type="Proteomes" id="UP000673691">
    <property type="component" value="Unassembled WGS sequence"/>
</dbReference>
<evidence type="ECO:0000313" key="2">
    <source>
        <dbReference type="EMBL" id="KAG5455430.1"/>
    </source>
</evidence>
<evidence type="ECO:0000256" key="1">
    <source>
        <dbReference type="SAM" id="MobiDB-lite"/>
    </source>
</evidence>
<sequence length="142" mass="15462">MTTRSAIRPTECRGPPKHAPATPPSASAAHKLRFQPKSSGKRTGLFWGGMRRKRRSPAASTSKTSFSPFACNFFPATTTCLYHRMRTRNGNVLRLKRESAVARSAPCGKCFVFGVSVLFSMNADADKKSHIRHPTAPTAAAV</sequence>